<name>A0ABQ6JMM4_9ACTN</name>
<organism evidence="1 2">
    <name type="scientific">Angustibacter aerolatus</name>
    <dbReference type="NCBI Taxonomy" id="1162965"/>
    <lineage>
        <taxon>Bacteria</taxon>
        <taxon>Bacillati</taxon>
        <taxon>Actinomycetota</taxon>
        <taxon>Actinomycetes</taxon>
        <taxon>Kineosporiales</taxon>
        <taxon>Kineosporiaceae</taxon>
    </lineage>
</organism>
<gene>
    <name evidence="1" type="ORF">GCM10025868_32160</name>
</gene>
<dbReference type="Proteomes" id="UP001157017">
    <property type="component" value="Unassembled WGS sequence"/>
</dbReference>
<evidence type="ECO:0000313" key="2">
    <source>
        <dbReference type="Proteomes" id="UP001157017"/>
    </source>
</evidence>
<protein>
    <submittedName>
        <fullName evidence="1">Uncharacterized protein</fullName>
    </submittedName>
</protein>
<evidence type="ECO:0000313" key="1">
    <source>
        <dbReference type="EMBL" id="GMA87966.1"/>
    </source>
</evidence>
<keyword evidence="2" id="KW-1185">Reference proteome</keyword>
<reference evidence="2" key="1">
    <citation type="journal article" date="2019" name="Int. J. Syst. Evol. Microbiol.">
        <title>The Global Catalogue of Microorganisms (GCM) 10K type strain sequencing project: providing services to taxonomists for standard genome sequencing and annotation.</title>
        <authorList>
            <consortium name="The Broad Institute Genomics Platform"/>
            <consortium name="The Broad Institute Genome Sequencing Center for Infectious Disease"/>
            <person name="Wu L."/>
            <person name="Ma J."/>
        </authorList>
    </citation>
    <scope>NUCLEOTIDE SEQUENCE [LARGE SCALE GENOMIC DNA]</scope>
    <source>
        <strain evidence="2">NBRC 108730</strain>
    </source>
</reference>
<dbReference type="EMBL" id="BSUZ01000001">
    <property type="protein sequence ID" value="GMA87966.1"/>
    <property type="molecule type" value="Genomic_DNA"/>
</dbReference>
<sequence>MRVLRTIFSERLHRRRAAGAIVPAADSMGVSADVVDEAVANPVHAHVEVEHEGQVIDLRAFEEQMRPVRSESA</sequence>
<proteinExistence type="predicted"/>
<comment type="caution">
    <text evidence="1">The sequence shown here is derived from an EMBL/GenBank/DDBJ whole genome shotgun (WGS) entry which is preliminary data.</text>
</comment>
<accession>A0ABQ6JMM4</accession>